<dbReference type="CDD" id="cd06170">
    <property type="entry name" value="LuxR_C_like"/>
    <property type="match status" value="1"/>
</dbReference>
<dbReference type="EMBL" id="FPAB01000008">
    <property type="protein sequence ID" value="SFT13067.1"/>
    <property type="molecule type" value="Genomic_DNA"/>
</dbReference>
<dbReference type="PANTHER" id="PTHR43214:SF43">
    <property type="entry name" value="TWO-COMPONENT RESPONSE REGULATOR"/>
    <property type="match status" value="1"/>
</dbReference>
<dbReference type="InterPro" id="IPR000792">
    <property type="entry name" value="Tscrpt_reg_LuxR_C"/>
</dbReference>
<dbReference type="InterPro" id="IPR016032">
    <property type="entry name" value="Sig_transdc_resp-reg_C-effctor"/>
</dbReference>
<dbReference type="PROSITE" id="PS00622">
    <property type="entry name" value="HTH_LUXR_1"/>
    <property type="match status" value="1"/>
</dbReference>
<dbReference type="PANTHER" id="PTHR43214">
    <property type="entry name" value="TWO-COMPONENT RESPONSE REGULATOR"/>
    <property type="match status" value="1"/>
</dbReference>
<proteinExistence type="predicted"/>
<dbReference type="SUPFAM" id="SSF52540">
    <property type="entry name" value="P-loop containing nucleoside triphosphate hydrolases"/>
    <property type="match status" value="1"/>
</dbReference>
<dbReference type="GO" id="GO:0003677">
    <property type="term" value="F:DNA binding"/>
    <property type="evidence" value="ECO:0007669"/>
    <property type="project" value="UniProtKB-KW"/>
</dbReference>
<dbReference type="Proteomes" id="UP000198873">
    <property type="component" value="Unassembled WGS sequence"/>
</dbReference>
<dbReference type="PRINTS" id="PR00038">
    <property type="entry name" value="HTHLUXR"/>
</dbReference>
<dbReference type="Pfam" id="PF00196">
    <property type="entry name" value="GerE"/>
    <property type="match status" value="1"/>
</dbReference>
<name>A0A1I6VHE5_9ACTN</name>
<dbReference type="Gene3D" id="1.10.10.10">
    <property type="entry name" value="Winged helix-like DNA-binding domain superfamily/Winged helix DNA-binding domain"/>
    <property type="match status" value="1"/>
</dbReference>
<dbReference type="InterPro" id="IPR039420">
    <property type="entry name" value="WalR-like"/>
</dbReference>
<dbReference type="InterPro" id="IPR027417">
    <property type="entry name" value="P-loop_NTPase"/>
</dbReference>
<dbReference type="AlphaFoldDB" id="A0A1I6VHE5"/>
<dbReference type="Pfam" id="PF13191">
    <property type="entry name" value="AAA_16"/>
    <property type="match status" value="1"/>
</dbReference>
<evidence type="ECO:0000256" key="1">
    <source>
        <dbReference type="ARBA" id="ARBA00023125"/>
    </source>
</evidence>
<accession>A0A1I6VHE5</accession>
<gene>
    <name evidence="3" type="ORF">SAMN05444716_10887</name>
</gene>
<dbReference type="SUPFAM" id="SSF46894">
    <property type="entry name" value="C-terminal effector domain of the bipartite response regulators"/>
    <property type="match status" value="1"/>
</dbReference>
<sequence>MARDRSRLQGRDRDVAALRTALMTGRGSLLVLRGPAGIGRSAVLDAVGRSLRAEGLRVLPVRFGAAPVEPGADRYGIASLVHSVRDRFEAFADAGLADSLTPVARLAQAGGGDAGGWTPSMVTELGVLFDRLARGGRTALLADDAHLVAEPAPLLTAARRCGFPVLATCRQDTGPDPGTAELRTAADRVLTLGPLAEGDALALLRRAAGTRLDEAAEAALRAALGPLFTDPGTLLGTLADLQRGDRLTVFRGRLCLRAPAEAIALPAGHPLLARVAEAGPLAPWLLSSVAAWDGVSVDDLPLLAETAGAELTACGRTLDRLIEAGVLVADPAGRVHCRCPALAAAAVDRTKVFRGAGLHAAIAERLLARQRRDAAVDSVALADHIARGSTALAPGADMTARLLDLAGAAAREEPRRAALLCAAVLHRLPPGGAEHTRVLNRLLTLVLRTGQYELLREAIAGATEPDGSPGALDPRAQTRAAAMLVALHTGEPPVGQSVRALLDEELPGPGRTGFSEWWFGARQSGPGVPRGSAPSRWIGVPGFLAADEMEVVQAALSGDADACARAWRATGRPAPCADLDRLCAAAAVVDVATVFHIVLGARYRLPDTGVLGAYRRVVGSHRAADWSRAMSAVRELELSGPADTLVHHAARLFAADICAARGEFRQAAEWLAAAAPAPRLAGLRAWARTGLYHHMGQHRRAIRHARHVSRRLQRAGRHACLDRLLTRAVGIAAYAEDPEAAGQLLEQTERLHRQDGRPRLTESVHLARALAGRDVVHARVAADLARERGDRSLLLESAPVVARFADDPGPWLREAHDLATGCGAAVLLERIRAVTRERGVPAPRARARRRAAGDTERRIVELIGAGLTNRQIAQRLALSEKTVEHYLTRLFARTGCRSRVELAAASLSGRLTTA</sequence>
<feature type="domain" description="HTH luxR-type" evidence="2">
    <location>
        <begin position="845"/>
        <end position="910"/>
    </location>
</feature>
<dbReference type="SMART" id="SM00421">
    <property type="entry name" value="HTH_LUXR"/>
    <property type="match status" value="1"/>
</dbReference>
<evidence type="ECO:0000313" key="3">
    <source>
        <dbReference type="EMBL" id="SFT13067.1"/>
    </source>
</evidence>
<dbReference type="PROSITE" id="PS50043">
    <property type="entry name" value="HTH_LUXR_2"/>
    <property type="match status" value="1"/>
</dbReference>
<keyword evidence="4" id="KW-1185">Reference proteome</keyword>
<dbReference type="STRING" id="1176198.SAMN05444716_10887"/>
<protein>
    <submittedName>
        <fullName evidence="3">AAA ATPase domain-containing protein</fullName>
    </submittedName>
</protein>
<dbReference type="InterPro" id="IPR041664">
    <property type="entry name" value="AAA_16"/>
</dbReference>
<organism evidence="3 4">
    <name type="scientific">Streptomyces harbinensis</name>
    <dbReference type="NCBI Taxonomy" id="1176198"/>
    <lineage>
        <taxon>Bacteria</taxon>
        <taxon>Bacillati</taxon>
        <taxon>Actinomycetota</taxon>
        <taxon>Actinomycetes</taxon>
        <taxon>Kitasatosporales</taxon>
        <taxon>Streptomycetaceae</taxon>
        <taxon>Streptomyces</taxon>
    </lineage>
</organism>
<evidence type="ECO:0000313" key="4">
    <source>
        <dbReference type="Proteomes" id="UP000198873"/>
    </source>
</evidence>
<reference evidence="4" key="1">
    <citation type="submission" date="2016-10" db="EMBL/GenBank/DDBJ databases">
        <authorList>
            <person name="Varghese N."/>
            <person name="Submissions S."/>
        </authorList>
    </citation>
    <scope>NUCLEOTIDE SEQUENCE [LARGE SCALE GENOMIC DNA]</scope>
    <source>
        <strain evidence="4">CGMCC 4.7047</strain>
    </source>
</reference>
<dbReference type="InterPro" id="IPR036388">
    <property type="entry name" value="WH-like_DNA-bd_sf"/>
</dbReference>
<dbReference type="GO" id="GO:0006355">
    <property type="term" value="P:regulation of DNA-templated transcription"/>
    <property type="evidence" value="ECO:0007669"/>
    <property type="project" value="InterPro"/>
</dbReference>
<keyword evidence="1" id="KW-0238">DNA-binding</keyword>
<evidence type="ECO:0000259" key="2">
    <source>
        <dbReference type="PROSITE" id="PS50043"/>
    </source>
</evidence>